<feature type="region of interest" description="Disordered" evidence="1">
    <location>
        <begin position="73"/>
        <end position="92"/>
    </location>
</feature>
<accession>A0ABU6TYS5</accession>
<evidence type="ECO:0000313" key="2">
    <source>
        <dbReference type="EMBL" id="MED6152803.1"/>
    </source>
</evidence>
<dbReference type="Proteomes" id="UP001341840">
    <property type="component" value="Unassembled WGS sequence"/>
</dbReference>
<name>A0ABU6TYS5_9FABA</name>
<dbReference type="EMBL" id="JASCZI010092806">
    <property type="protein sequence ID" value="MED6152803.1"/>
    <property type="molecule type" value="Genomic_DNA"/>
</dbReference>
<evidence type="ECO:0000313" key="3">
    <source>
        <dbReference type="Proteomes" id="UP001341840"/>
    </source>
</evidence>
<proteinExistence type="predicted"/>
<gene>
    <name evidence="2" type="ORF">PIB30_095457</name>
</gene>
<reference evidence="2 3" key="1">
    <citation type="journal article" date="2023" name="Plants (Basel)">
        <title>Bridging the Gap: Combining Genomics and Transcriptomics Approaches to Understand Stylosanthes scabra, an Orphan Legume from the Brazilian Caatinga.</title>
        <authorList>
            <person name="Ferreira-Neto J.R.C."/>
            <person name="da Silva M.D."/>
            <person name="Binneck E."/>
            <person name="de Melo N.F."/>
            <person name="da Silva R.H."/>
            <person name="de Melo A.L.T.M."/>
            <person name="Pandolfi V."/>
            <person name="Bustamante F.O."/>
            <person name="Brasileiro-Vidal A.C."/>
            <person name="Benko-Iseppon A.M."/>
        </authorList>
    </citation>
    <scope>NUCLEOTIDE SEQUENCE [LARGE SCALE GENOMIC DNA]</scope>
    <source>
        <tissue evidence="2">Leaves</tissue>
    </source>
</reference>
<organism evidence="2 3">
    <name type="scientific">Stylosanthes scabra</name>
    <dbReference type="NCBI Taxonomy" id="79078"/>
    <lineage>
        <taxon>Eukaryota</taxon>
        <taxon>Viridiplantae</taxon>
        <taxon>Streptophyta</taxon>
        <taxon>Embryophyta</taxon>
        <taxon>Tracheophyta</taxon>
        <taxon>Spermatophyta</taxon>
        <taxon>Magnoliopsida</taxon>
        <taxon>eudicotyledons</taxon>
        <taxon>Gunneridae</taxon>
        <taxon>Pentapetalae</taxon>
        <taxon>rosids</taxon>
        <taxon>fabids</taxon>
        <taxon>Fabales</taxon>
        <taxon>Fabaceae</taxon>
        <taxon>Papilionoideae</taxon>
        <taxon>50 kb inversion clade</taxon>
        <taxon>dalbergioids sensu lato</taxon>
        <taxon>Dalbergieae</taxon>
        <taxon>Pterocarpus clade</taxon>
        <taxon>Stylosanthes</taxon>
    </lineage>
</organism>
<comment type="caution">
    <text evidence="2">The sequence shown here is derived from an EMBL/GenBank/DDBJ whole genome shotgun (WGS) entry which is preliminary data.</text>
</comment>
<evidence type="ECO:0000256" key="1">
    <source>
        <dbReference type="SAM" id="MobiDB-lite"/>
    </source>
</evidence>
<keyword evidence="3" id="KW-1185">Reference proteome</keyword>
<protein>
    <submittedName>
        <fullName evidence="2">Uncharacterized protein</fullName>
    </submittedName>
</protein>
<sequence length="102" mass="11016">TGHHHPRQSASLLRSLVTALRPISSPSQQCRCSVIPAKSSVAVFKLVAGSAVLTADVVSDDNMFFSFFFSENQSKGPRVPTHSSPPNSDGNRSLLFSLNLLY</sequence>
<feature type="non-terminal residue" evidence="2">
    <location>
        <position position="1"/>
    </location>
</feature>